<reference evidence="1 2" key="1">
    <citation type="submission" date="2017-06" db="EMBL/GenBank/DDBJ databases">
        <authorList>
            <person name="Kim H.J."/>
            <person name="Triplett B.A."/>
        </authorList>
    </citation>
    <scope>NUCLEOTIDE SEQUENCE [LARGE SCALE GENOMIC DNA]</scope>
    <source>
        <strain evidence="1">FRACA_ARgP5</strain>
    </source>
</reference>
<proteinExistence type="predicted"/>
<dbReference type="Proteomes" id="UP000234331">
    <property type="component" value="Unassembled WGS sequence"/>
</dbReference>
<evidence type="ECO:0000313" key="1">
    <source>
        <dbReference type="EMBL" id="SNQ49331.1"/>
    </source>
</evidence>
<dbReference type="AlphaFoldDB" id="A0A2I2KUJ2"/>
<protein>
    <submittedName>
        <fullName evidence="1">Uncharacterized protein</fullName>
    </submittedName>
</protein>
<gene>
    <name evidence="1" type="ORF">FRACA_320030</name>
</gene>
<evidence type="ECO:0000313" key="2">
    <source>
        <dbReference type="Proteomes" id="UP000234331"/>
    </source>
</evidence>
<dbReference type="EMBL" id="FZMO01000246">
    <property type="protein sequence ID" value="SNQ49331.1"/>
    <property type="molecule type" value="Genomic_DNA"/>
</dbReference>
<sequence>MRAPRHRLLDISGPAAYICRLRGLYRLAGKALEKAESDQVGRGHDHRHRVLRAAFARTLAAWPCSASNTRMLLAVHLTTSGPSGIRTSPP</sequence>
<accession>A0A2I2KUJ2</accession>
<organism evidence="1 2">
    <name type="scientific">Frankia canadensis</name>
    <dbReference type="NCBI Taxonomy" id="1836972"/>
    <lineage>
        <taxon>Bacteria</taxon>
        <taxon>Bacillati</taxon>
        <taxon>Actinomycetota</taxon>
        <taxon>Actinomycetes</taxon>
        <taxon>Frankiales</taxon>
        <taxon>Frankiaceae</taxon>
        <taxon>Frankia</taxon>
    </lineage>
</organism>
<name>A0A2I2KUJ2_9ACTN</name>
<keyword evidence="2" id="KW-1185">Reference proteome</keyword>